<feature type="domain" description="PucR C-terminal helix-turn-helix" evidence="2">
    <location>
        <begin position="593"/>
        <end position="637"/>
    </location>
</feature>
<dbReference type="Pfam" id="PF13556">
    <property type="entry name" value="HTH_30"/>
    <property type="match status" value="2"/>
</dbReference>
<evidence type="ECO:0000313" key="3">
    <source>
        <dbReference type="EMBL" id="QFQ99525.1"/>
    </source>
</evidence>
<organism evidence="3 4">
    <name type="scientific">Streptomyces phaeolivaceus</name>
    <dbReference type="NCBI Taxonomy" id="2653200"/>
    <lineage>
        <taxon>Bacteria</taxon>
        <taxon>Bacillati</taxon>
        <taxon>Actinomycetota</taxon>
        <taxon>Actinomycetes</taxon>
        <taxon>Kitasatosporales</taxon>
        <taxon>Streptomycetaceae</taxon>
        <taxon>Streptomyces</taxon>
    </lineage>
</organism>
<keyword evidence="4" id="KW-1185">Reference proteome</keyword>
<dbReference type="Proteomes" id="UP000327294">
    <property type="component" value="Chromosome"/>
</dbReference>
<dbReference type="PANTHER" id="PTHR33744">
    <property type="entry name" value="CARBOHYDRATE DIACID REGULATOR"/>
    <property type="match status" value="1"/>
</dbReference>
<evidence type="ECO:0000313" key="4">
    <source>
        <dbReference type="Proteomes" id="UP000327294"/>
    </source>
</evidence>
<name>A0A5P8K8E7_9ACTN</name>
<dbReference type="PANTHER" id="PTHR33744:SF1">
    <property type="entry name" value="DNA-BINDING TRANSCRIPTIONAL ACTIVATOR ADER"/>
    <property type="match status" value="1"/>
</dbReference>
<feature type="domain" description="PucR C-terminal helix-turn-helix" evidence="2">
    <location>
        <begin position="471"/>
        <end position="527"/>
    </location>
</feature>
<dbReference type="InterPro" id="IPR051448">
    <property type="entry name" value="CdaR-like_regulators"/>
</dbReference>
<dbReference type="AlphaFoldDB" id="A0A5P8K8E7"/>
<feature type="compositionally biased region" description="Low complexity" evidence="1">
    <location>
        <begin position="539"/>
        <end position="557"/>
    </location>
</feature>
<dbReference type="InterPro" id="IPR025736">
    <property type="entry name" value="PucR_C-HTH_dom"/>
</dbReference>
<dbReference type="Gene3D" id="1.10.10.2840">
    <property type="entry name" value="PucR C-terminal helix-turn-helix domain"/>
    <property type="match status" value="2"/>
</dbReference>
<dbReference type="EMBL" id="CP045096">
    <property type="protein sequence ID" value="QFQ99525.1"/>
    <property type="molecule type" value="Genomic_DNA"/>
</dbReference>
<sequence length="676" mass="72437">MPTLDYLINDRPALGLRFLQPGHVSRHGATRVTEVVTRPLAEPPPTLDTPFENGTLYLAVLPTPDAPLPSPPDIRAPDIRALDIRALDHLIRLLARHKAAGLVLATPGHDLHTLPDGPLTTANRLELPLLTTSAEPTAWDDVNEDLRLRRAQYAERQVEHLEGLLNRLPTRLADPTAAHRIADWLSRALDAEVTVTSPHHGTLATAPDNTPTDPSRTTRPDAPAHTRIVAIASGAPEAPGGRGHPGAGAEARLAVVSRAPFDSAGATLIQHAAKLLGLCDQARREHQVRTETPRAVRHAAFQLLMRGETVLAQVVYTGAAQALLDTDTARVYVVDTGPEEREATLGWCERALADRAIVSACPGKPKHILILDPARESDRVEAVLKEMIAARRGHLLGQSRPHPLAETAVGYLEALTAVGDAAGTPHRIGLGGARAKFAPLLPRRQAKAWAAALMSPLLDDFPGRGDERKLLLETLPTALSFKHTEAAGGLGVHRNTITQRLDRASRILTLDLRGSANDRVLTLLALDILALPNPPTEAPEPARSAEPAEPAEPAEASPPTDFAALIAAGAADGGPTAWAEERLRPVRADQRDLVETLCVWLENDLSTRETARTLGLSEATVRNHTRDAAALLGMDFSTKMVGITDTDVVTVADIALALHVLLGRPALTQPPRHRTG</sequence>
<proteinExistence type="predicted"/>
<dbReference type="RefSeq" id="WP_152170949.1">
    <property type="nucleotide sequence ID" value="NZ_CP045096.1"/>
</dbReference>
<protein>
    <submittedName>
        <fullName evidence="3">PucR family transcriptional regulator</fullName>
    </submittedName>
</protein>
<feature type="region of interest" description="Disordered" evidence="1">
    <location>
        <begin position="532"/>
        <end position="557"/>
    </location>
</feature>
<accession>A0A5P8K8E7</accession>
<dbReference type="KEGG" id="sphv:F9278_29010"/>
<reference evidence="3 4" key="1">
    <citation type="submission" date="2019-10" db="EMBL/GenBank/DDBJ databases">
        <title>Streptomyces sp. strain GY16 isolated from leaves of Broussonetia papyrifera.</title>
        <authorList>
            <person name="Mo P."/>
        </authorList>
    </citation>
    <scope>NUCLEOTIDE SEQUENCE [LARGE SCALE GENOMIC DNA]</scope>
    <source>
        <strain evidence="3 4">GY16</strain>
    </source>
</reference>
<evidence type="ECO:0000256" key="1">
    <source>
        <dbReference type="SAM" id="MobiDB-lite"/>
    </source>
</evidence>
<gene>
    <name evidence="3" type="ORF">F9278_29010</name>
</gene>
<evidence type="ECO:0000259" key="2">
    <source>
        <dbReference type="Pfam" id="PF13556"/>
    </source>
</evidence>
<feature type="region of interest" description="Disordered" evidence="1">
    <location>
        <begin position="197"/>
        <end position="221"/>
    </location>
</feature>
<dbReference type="InterPro" id="IPR042070">
    <property type="entry name" value="PucR_C-HTH_sf"/>
</dbReference>